<dbReference type="Proteomes" id="UP001145145">
    <property type="component" value="Unassembled WGS sequence"/>
</dbReference>
<proteinExistence type="predicted"/>
<keyword evidence="2" id="KW-1185">Reference proteome</keyword>
<dbReference type="EMBL" id="BSBO01000001">
    <property type="protein sequence ID" value="GLG02882.1"/>
    <property type="molecule type" value="Genomic_DNA"/>
</dbReference>
<accession>A0A9W6C554</accession>
<gene>
    <name evidence="1" type="ORF">Selli1_00560</name>
</gene>
<name>A0A9W6C554_9FIRM</name>
<evidence type="ECO:0000313" key="1">
    <source>
        <dbReference type="EMBL" id="GLG02882.1"/>
    </source>
</evidence>
<protein>
    <submittedName>
        <fullName evidence="1">Uncharacterized protein</fullName>
    </submittedName>
</protein>
<comment type="caution">
    <text evidence="1">The sequence shown here is derived from an EMBL/GenBank/DDBJ whole genome shotgun (WGS) entry which is preliminary data.</text>
</comment>
<reference evidence="1 2" key="1">
    <citation type="journal article" date="2023" name="Int. J. Syst. Evol. Microbiol.">
        <title>Sellimonas catena sp. nov., isolated from human faeces.</title>
        <authorList>
            <person name="Hisatomi A."/>
            <person name="Ohkuma M."/>
            <person name="Sakamoto M."/>
        </authorList>
    </citation>
    <scope>NUCLEOTIDE SEQUENCE [LARGE SCALE GENOMIC DNA]</scope>
    <source>
        <strain evidence="1 2">12EGH17</strain>
    </source>
</reference>
<sequence>MPRKLILDGNTVYELDEECMLQQKSSEYDKETLAVHVNKEDEEKAVRRQNRK</sequence>
<organism evidence="1 2">
    <name type="scientific">Sellimonas catena</name>
    <dbReference type="NCBI Taxonomy" id="2994035"/>
    <lineage>
        <taxon>Bacteria</taxon>
        <taxon>Bacillati</taxon>
        <taxon>Bacillota</taxon>
        <taxon>Clostridia</taxon>
        <taxon>Lachnospirales</taxon>
        <taxon>Lachnospiraceae</taxon>
        <taxon>Sellimonas</taxon>
    </lineage>
</organism>
<dbReference type="RefSeq" id="WP_281872001.1">
    <property type="nucleotide sequence ID" value="NZ_BSBO01000001.1"/>
</dbReference>
<dbReference type="AlphaFoldDB" id="A0A9W6C554"/>
<evidence type="ECO:0000313" key="2">
    <source>
        <dbReference type="Proteomes" id="UP001145145"/>
    </source>
</evidence>